<comment type="similarity">
    <text evidence="2">Belongs to the DEFL family.</text>
</comment>
<comment type="subcellular location">
    <subcellularLocation>
        <location evidence="1">Secreted</location>
    </subcellularLocation>
</comment>
<evidence type="ECO:0000256" key="5">
    <source>
        <dbReference type="SAM" id="SignalP"/>
    </source>
</evidence>
<feature type="signal peptide" evidence="5">
    <location>
        <begin position="1"/>
        <end position="24"/>
    </location>
</feature>
<organism evidence="6">
    <name type="scientific">Vitis vinifera</name>
    <name type="common">Grape</name>
    <dbReference type="NCBI Taxonomy" id="29760"/>
    <lineage>
        <taxon>Eukaryota</taxon>
        <taxon>Viridiplantae</taxon>
        <taxon>Streptophyta</taxon>
        <taxon>Embryophyta</taxon>
        <taxon>Tracheophyta</taxon>
        <taxon>Spermatophyta</taxon>
        <taxon>Magnoliopsida</taxon>
        <taxon>eudicotyledons</taxon>
        <taxon>Gunneridae</taxon>
        <taxon>Pentapetalae</taxon>
        <taxon>rosids</taxon>
        <taxon>Vitales</taxon>
        <taxon>Vitaceae</taxon>
        <taxon>Viteae</taxon>
        <taxon>Vitis</taxon>
    </lineage>
</organism>
<reference evidence="6" key="1">
    <citation type="journal article" date="2007" name="PLoS ONE">
        <title>The first genome sequence of an elite grapevine cultivar (Pinot noir Vitis vinifera L.): coping with a highly heterozygous genome.</title>
        <authorList>
            <person name="Velasco R."/>
            <person name="Zharkikh A."/>
            <person name="Troggio M."/>
            <person name="Cartwright D.A."/>
            <person name="Cestaro A."/>
            <person name="Pruss D."/>
            <person name="Pindo M."/>
            <person name="FitzGerald L.M."/>
            <person name="Vezzulli S."/>
            <person name="Reid J."/>
            <person name="Malacarne G."/>
            <person name="Iliev D."/>
            <person name="Coppola G."/>
            <person name="Wardell B."/>
            <person name="Micheletti D."/>
            <person name="Macalma T."/>
            <person name="Facci M."/>
            <person name="Mitchell J.T."/>
            <person name="Perazzolli M."/>
            <person name="Eldredge G."/>
            <person name="Gatto P."/>
            <person name="Oyzerski R."/>
            <person name="Moretto M."/>
            <person name="Gutin N."/>
            <person name="Stefanini M."/>
            <person name="Chen Y."/>
            <person name="Segala C."/>
            <person name="Davenport C."/>
            <person name="Dematte L."/>
            <person name="Mraz A."/>
            <person name="Battilana J."/>
            <person name="Stormo K."/>
            <person name="Costa F."/>
            <person name="Tao Q."/>
            <person name="Si-Ammour A."/>
            <person name="Harkins T."/>
            <person name="Lackey A."/>
            <person name="Perbost C."/>
            <person name="Taillon B."/>
            <person name="Stella A."/>
            <person name="Solovyev V."/>
            <person name="Fawcett J.A."/>
            <person name="Sterck L."/>
            <person name="Vandepoele K."/>
            <person name="Grando S.M."/>
            <person name="Toppo S."/>
            <person name="Moser C."/>
            <person name="Lanchbury J."/>
            <person name="Bogden R."/>
            <person name="Skolnick M."/>
            <person name="Sgaramella V."/>
            <person name="Bhatnagar S.K."/>
            <person name="Fontana P."/>
            <person name="Gutin A."/>
            <person name="Van de Peer Y."/>
            <person name="Salamini F."/>
            <person name="Viola R."/>
        </authorList>
    </citation>
    <scope>NUCLEOTIDE SEQUENCE</scope>
</reference>
<dbReference type="GO" id="GO:0007165">
    <property type="term" value="P:signal transduction"/>
    <property type="evidence" value="ECO:0007669"/>
    <property type="project" value="InterPro"/>
</dbReference>
<dbReference type="PANTHER" id="PTHR34450:SF2">
    <property type="entry name" value="SCR-LIKE PROTEIN"/>
    <property type="match status" value="1"/>
</dbReference>
<evidence type="ECO:0000256" key="4">
    <source>
        <dbReference type="ARBA" id="ARBA00022729"/>
    </source>
</evidence>
<name>A5BEE3_VITVI</name>
<evidence type="ECO:0000256" key="1">
    <source>
        <dbReference type="ARBA" id="ARBA00004613"/>
    </source>
</evidence>
<dbReference type="EMBL" id="AM456559">
    <property type="protein sequence ID" value="CAN67824.1"/>
    <property type="molecule type" value="Genomic_DNA"/>
</dbReference>
<dbReference type="PANTHER" id="PTHR34450">
    <property type="entry name" value="DEFENSIN-LIKE PROTEIN 245-RELATED"/>
    <property type="match status" value="1"/>
</dbReference>
<protein>
    <submittedName>
        <fullName evidence="6">Uncharacterized protein</fullName>
    </submittedName>
</protein>
<evidence type="ECO:0000256" key="3">
    <source>
        <dbReference type="ARBA" id="ARBA00022525"/>
    </source>
</evidence>
<feature type="chain" id="PRO_5002678314" evidence="5">
    <location>
        <begin position="25"/>
        <end position="84"/>
    </location>
</feature>
<dbReference type="InterPro" id="IPR010682">
    <property type="entry name" value="SCRL"/>
</dbReference>
<evidence type="ECO:0000256" key="2">
    <source>
        <dbReference type="ARBA" id="ARBA00006722"/>
    </source>
</evidence>
<keyword evidence="3" id="KW-0964">Secreted</keyword>
<proteinExistence type="inferred from homology"/>
<keyword evidence="4 5" id="KW-0732">Signal</keyword>
<dbReference type="AlphaFoldDB" id="A5BEE3"/>
<sequence length="84" mass="8974">MKKMAVPLMLCLVILSSLLTFGQAQGPFCTVTEHFPGKCPSENLGCFIEMSGKYGASSMLHGCHCTQFTSDHTCACQAVCSPPL</sequence>
<evidence type="ECO:0000313" key="6">
    <source>
        <dbReference type="EMBL" id="CAN67824.1"/>
    </source>
</evidence>
<dbReference type="GO" id="GO:0005576">
    <property type="term" value="C:extracellular region"/>
    <property type="evidence" value="ECO:0007669"/>
    <property type="project" value="UniProtKB-SubCell"/>
</dbReference>
<gene>
    <name evidence="6" type="ORF">VITISV_026404</name>
</gene>
<accession>A5BEE3</accession>